<comment type="caution">
    <text evidence="4">The sequence shown here is derived from an EMBL/GenBank/DDBJ whole genome shotgun (WGS) entry which is preliminary data.</text>
</comment>
<dbReference type="PANTHER" id="PTHR48081:SF30">
    <property type="entry name" value="ACETYL-HYDROLASE LIPR-RELATED"/>
    <property type="match status" value="1"/>
</dbReference>
<dbReference type="OrthoDB" id="9815425at2"/>
<dbReference type="Pfam" id="PF07859">
    <property type="entry name" value="Abhydrolase_3"/>
    <property type="match status" value="1"/>
</dbReference>
<dbReference type="STRING" id="1302250.GCA_001313225_00942"/>
<dbReference type="SUPFAM" id="SSF53474">
    <property type="entry name" value="alpha/beta-Hydrolases"/>
    <property type="match status" value="1"/>
</dbReference>
<evidence type="ECO:0000256" key="2">
    <source>
        <dbReference type="ARBA" id="ARBA00022801"/>
    </source>
</evidence>
<evidence type="ECO:0000313" key="4">
    <source>
        <dbReference type="EMBL" id="GAX01313.1"/>
    </source>
</evidence>
<keyword evidence="5" id="KW-1185">Reference proteome</keyword>
<name>A0A1Z5IHS8_9LACO</name>
<evidence type="ECO:0000313" key="5">
    <source>
        <dbReference type="Proteomes" id="UP000198402"/>
    </source>
</evidence>
<comment type="similarity">
    <text evidence="1">Belongs to the 'GDXG' lipolytic enzyme family.</text>
</comment>
<dbReference type="InterPro" id="IPR013094">
    <property type="entry name" value="AB_hydrolase_3"/>
</dbReference>
<organism evidence="4 5">
    <name type="scientific">Secundilactobacillus silagei JCM 19001</name>
    <dbReference type="NCBI Taxonomy" id="1302250"/>
    <lineage>
        <taxon>Bacteria</taxon>
        <taxon>Bacillati</taxon>
        <taxon>Bacillota</taxon>
        <taxon>Bacilli</taxon>
        <taxon>Lactobacillales</taxon>
        <taxon>Lactobacillaceae</taxon>
        <taxon>Secundilactobacillus</taxon>
    </lineage>
</organism>
<keyword evidence="2 4" id="KW-0378">Hydrolase</keyword>
<accession>A0A1Z5IHS8</accession>
<dbReference type="InterPro" id="IPR029058">
    <property type="entry name" value="AB_hydrolase_fold"/>
</dbReference>
<dbReference type="EMBL" id="BCMG01000006">
    <property type="protein sequence ID" value="GAX01313.1"/>
    <property type="molecule type" value="Genomic_DNA"/>
</dbReference>
<dbReference type="Proteomes" id="UP000198402">
    <property type="component" value="Unassembled WGS sequence"/>
</dbReference>
<dbReference type="RefSeq" id="WP_089136697.1">
    <property type="nucleotide sequence ID" value="NZ_BCMG01000006.1"/>
</dbReference>
<gene>
    <name evidence="4" type="ORF">IWT126_01339</name>
</gene>
<protein>
    <submittedName>
        <fullName evidence="4">Alpha/beta hydrolase</fullName>
    </submittedName>
</protein>
<sequence>MPKTTFNAFQQRTVSSQAAKFISTFKGFDIPNFIPITNKMILRMRKQFQDGEDKVELDLIKRHHLKIEPVTYNNVPGLKITPENVIAGQGAIVNIHGGGFIMGTARDRNGLLAATETHLPVYSVNYTLSPEAAAPIALEEAQNFYAGVVNELGEQPVRVMGSSAGSTIAASMLVRAHAAGLKMPQVAILFCPALDISGDGDSTVFDSRRDAMSVHLSMRLAKTYIDKKDPHDPNLSPMYAEIGAWFPATYMTTGTRDMMISNVLRFTDKLKKANVPVGSTIKDGMWHGFTWEETLPEAIETRQDAWQFMAEHV</sequence>
<evidence type="ECO:0000256" key="1">
    <source>
        <dbReference type="ARBA" id="ARBA00010515"/>
    </source>
</evidence>
<dbReference type="InterPro" id="IPR050300">
    <property type="entry name" value="GDXG_lipolytic_enzyme"/>
</dbReference>
<dbReference type="PANTHER" id="PTHR48081">
    <property type="entry name" value="AB HYDROLASE SUPERFAMILY PROTEIN C4A8.06C"/>
    <property type="match status" value="1"/>
</dbReference>
<reference evidence="4 5" key="1">
    <citation type="submission" date="2015-11" db="EMBL/GenBank/DDBJ databases">
        <title>Draft genome sequences of new species of the genus Lactobacillus isolated from orchardgrass silage.</title>
        <authorList>
            <person name="Tohno M."/>
            <person name="Tanizawa Y."/>
            <person name="Arita M."/>
        </authorList>
    </citation>
    <scope>NUCLEOTIDE SEQUENCE [LARGE SCALE GENOMIC DNA]</scope>
    <source>
        <strain evidence="4 5">IWT126</strain>
    </source>
</reference>
<dbReference type="AlphaFoldDB" id="A0A1Z5IHS8"/>
<dbReference type="GO" id="GO:0004806">
    <property type="term" value="F:triacylglycerol lipase activity"/>
    <property type="evidence" value="ECO:0007669"/>
    <property type="project" value="TreeGrafter"/>
</dbReference>
<feature type="domain" description="Alpha/beta hydrolase fold-3" evidence="3">
    <location>
        <begin position="92"/>
        <end position="290"/>
    </location>
</feature>
<evidence type="ECO:0000259" key="3">
    <source>
        <dbReference type="Pfam" id="PF07859"/>
    </source>
</evidence>
<proteinExistence type="inferred from homology"/>
<dbReference type="Gene3D" id="3.40.50.1820">
    <property type="entry name" value="alpha/beta hydrolase"/>
    <property type="match status" value="1"/>
</dbReference>